<protein>
    <recommendedName>
        <fullName evidence="11">Cytochrome P450</fullName>
    </recommendedName>
</protein>
<dbReference type="GO" id="GO:0004497">
    <property type="term" value="F:monooxygenase activity"/>
    <property type="evidence" value="ECO:0007669"/>
    <property type="project" value="UniProtKB-KW"/>
</dbReference>
<dbReference type="PRINTS" id="PR00463">
    <property type="entry name" value="EP450I"/>
</dbReference>
<comment type="caution">
    <text evidence="9">The sequence shown here is derived from an EMBL/GenBank/DDBJ whole genome shotgun (WGS) entry which is preliminary data.</text>
</comment>
<evidence type="ECO:0000256" key="6">
    <source>
        <dbReference type="ARBA" id="ARBA00023004"/>
    </source>
</evidence>
<name>A0AAV8Z962_9CUCU</name>
<reference evidence="9" key="1">
    <citation type="journal article" date="2023" name="Insect Mol. Biol.">
        <title>Genome sequencing provides insights into the evolution of gene families encoding plant cell wall-degrading enzymes in longhorned beetles.</title>
        <authorList>
            <person name="Shin N.R."/>
            <person name="Okamura Y."/>
            <person name="Kirsch R."/>
            <person name="Pauchet Y."/>
        </authorList>
    </citation>
    <scope>NUCLEOTIDE SEQUENCE</scope>
    <source>
        <strain evidence="9">AMC_N1</strain>
    </source>
</reference>
<keyword evidence="7" id="KW-0503">Monooxygenase</keyword>
<evidence type="ECO:0000256" key="2">
    <source>
        <dbReference type="ARBA" id="ARBA00010617"/>
    </source>
</evidence>
<evidence type="ECO:0000256" key="3">
    <source>
        <dbReference type="ARBA" id="ARBA00022617"/>
    </source>
</evidence>
<comment type="cofactor">
    <cofactor evidence="1 8">
        <name>heme</name>
        <dbReference type="ChEBI" id="CHEBI:30413"/>
    </cofactor>
</comment>
<dbReference type="AlphaFoldDB" id="A0AAV8Z962"/>
<feature type="binding site" description="axial binding residue" evidence="8">
    <location>
        <position position="420"/>
    </location>
    <ligand>
        <name>heme</name>
        <dbReference type="ChEBI" id="CHEBI:30413"/>
    </ligand>
    <ligandPart>
        <name>Fe</name>
        <dbReference type="ChEBI" id="CHEBI:18248"/>
    </ligandPart>
</feature>
<evidence type="ECO:0000313" key="10">
    <source>
        <dbReference type="Proteomes" id="UP001162162"/>
    </source>
</evidence>
<evidence type="ECO:0008006" key="11">
    <source>
        <dbReference type="Google" id="ProtNLM"/>
    </source>
</evidence>
<dbReference type="Pfam" id="PF00067">
    <property type="entry name" value="p450"/>
    <property type="match status" value="1"/>
</dbReference>
<dbReference type="SUPFAM" id="SSF48264">
    <property type="entry name" value="Cytochrome P450"/>
    <property type="match status" value="1"/>
</dbReference>
<keyword evidence="10" id="KW-1185">Reference proteome</keyword>
<dbReference type="InterPro" id="IPR002401">
    <property type="entry name" value="Cyt_P450_E_grp-I"/>
</dbReference>
<dbReference type="InterPro" id="IPR036396">
    <property type="entry name" value="Cyt_P450_sf"/>
</dbReference>
<dbReference type="InterPro" id="IPR001128">
    <property type="entry name" value="Cyt_P450"/>
</dbReference>
<evidence type="ECO:0000256" key="7">
    <source>
        <dbReference type="ARBA" id="ARBA00023033"/>
    </source>
</evidence>
<keyword evidence="3 8" id="KW-0349">Heme</keyword>
<keyword evidence="6 8" id="KW-0408">Iron</keyword>
<dbReference type="PANTHER" id="PTHR24279">
    <property type="entry name" value="CYTOCHROME P450"/>
    <property type="match status" value="1"/>
</dbReference>
<evidence type="ECO:0000313" key="9">
    <source>
        <dbReference type="EMBL" id="KAJ8960832.1"/>
    </source>
</evidence>
<dbReference type="CDD" id="cd11054">
    <property type="entry name" value="CYP24A1-like"/>
    <property type="match status" value="1"/>
</dbReference>
<evidence type="ECO:0000256" key="1">
    <source>
        <dbReference type="ARBA" id="ARBA00001971"/>
    </source>
</evidence>
<sequence length="472" mass="53447">MWRARLVRILGDFGRGTRRSSYVSTLDFRDIPTPKRLPVVGTALSLLAAGGASKLHEYVDKRHRQLGPIFRDNVGPVTAVFLSDPEVMRSVFAQEGKYPLHIKPEPWLVYNEKHNYTRGLFFMDGDKWMHFRRIMNKLLLKGDLAWIEDACEMAADLILRRLLFYSEKGAEFPTWKKELYKWSMDVIVSVLVGADTYRQSREDIEPIVEILASTVQAVFETTSKLTLLPATLAARYNIPQWRRFENSVTAALKSANEVVNHLEEKYPKGDGLLSRLQEEGLDKADTKRIVADLILGGGDTTTYTMEWMLYLIAKHSDVQERLRGGDKTLAKNVLRETLRLYPVAPFLTRFMPDSATIAGYSVPAGTLVVMSIYTSGRDERNFKEAARFFPDRWLRSGAHGCVGVGVQQASLPFAMGARSCIGKKIAEAQLQVTLLKVVKEFQVETLNKREVGVVMKMVAKPAEPLRLKFTRI</sequence>
<gene>
    <name evidence="9" type="ORF">NQ318_020128</name>
</gene>
<evidence type="ECO:0000256" key="4">
    <source>
        <dbReference type="ARBA" id="ARBA00022723"/>
    </source>
</evidence>
<dbReference type="GO" id="GO:0020037">
    <property type="term" value="F:heme binding"/>
    <property type="evidence" value="ECO:0007669"/>
    <property type="project" value="InterPro"/>
</dbReference>
<keyword evidence="4 8" id="KW-0479">Metal-binding</keyword>
<dbReference type="GO" id="GO:0005506">
    <property type="term" value="F:iron ion binding"/>
    <property type="evidence" value="ECO:0007669"/>
    <property type="project" value="InterPro"/>
</dbReference>
<dbReference type="Proteomes" id="UP001162162">
    <property type="component" value="Unassembled WGS sequence"/>
</dbReference>
<organism evidence="9 10">
    <name type="scientific">Aromia moschata</name>
    <dbReference type="NCBI Taxonomy" id="1265417"/>
    <lineage>
        <taxon>Eukaryota</taxon>
        <taxon>Metazoa</taxon>
        <taxon>Ecdysozoa</taxon>
        <taxon>Arthropoda</taxon>
        <taxon>Hexapoda</taxon>
        <taxon>Insecta</taxon>
        <taxon>Pterygota</taxon>
        <taxon>Neoptera</taxon>
        <taxon>Endopterygota</taxon>
        <taxon>Coleoptera</taxon>
        <taxon>Polyphaga</taxon>
        <taxon>Cucujiformia</taxon>
        <taxon>Chrysomeloidea</taxon>
        <taxon>Cerambycidae</taxon>
        <taxon>Cerambycinae</taxon>
        <taxon>Callichromatini</taxon>
        <taxon>Aromia</taxon>
    </lineage>
</organism>
<keyword evidence="5" id="KW-0560">Oxidoreductase</keyword>
<dbReference type="InterPro" id="IPR050479">
    <property type="entry name" value="CYP11_CYP27_families"/>
</dbReference>
<dbReference type="GO" id="GO:0016705">
    <property type="term" value="F:oxidoreductase activity, acting on paired donors, with incorporation or reduction of molecular oxygen"/>
    <property type="evidence" value="ECO:0007669"/>
    <property type="project" value="InterPro"/>
</dbReference>
<evidence type="ECO:0000256" key="8">
    <source>
        <dbReference type="PIRSR" id="PIRSR602401-1"/>
    </source>
</evidence>
<evidence type="ECO:0000256" key="5">
    <source>
        <dbReference type="ARBA" id="ARBA00023002"/>
    </source>
</evidence>
<comment type="similarity">
    <text evidence="2">Belongs to the cytochrome P450 family.</text>
</comment>
<dbReference type="PRINTS" id="PR00385">
    <property type="entry name" value="P450"/>
</dbReference>
<dbReference type="Gene3D" id="1.10.630.10">
    <property type="entry name" value="Cytochrome P450"/>
    <property type="match status" value="1"/>
</dbReference>
<dbReference type="PANTHER" id="PTHR24279:SF120">
    <property type="entry name" value="CYTOCHROME P450"/>
    <property type="match status" value="1"/>
</dbReference>
<accession>A0AAV8Z962</accession>
<proteinExistence type="inferred from homology"/>
<dbReference type="EMBL" id="JAPWTK010000007">
    <property type="protein sequence ID" value="KAJ8960832.1"/>
    <property type="molecule type" value="Genomic_DNA"/>
</dbReference>